<feature type="transmembrane region" description="Helical" evidence="1">
    <location>
        <begin position="296"/>
        <end position="314"/>
    </location>
</feature>
<evidence type="ECO:0008006" key="4">
    <source>
        <dbReference type="Google" id="ProtNLM"/>
    </source>
</evidence>
<feature type="transmembrane region" description="Helical" evidence="1">
    <location>
        <begin position="129"/>
        <end position="148"/>
    </location>
</feature>
<evidence type="ECO:0000256" key="1">
    <source>
        <dbReference type="SAM" id="Phobius"/>
    </source>
</evidence>
<reference evidence="2 3" key="1">
    <citation type="submission" date="2019-10" db="EMBL/GenBank/DDBJ databases">
        <title>Cognatihalovulum marinum gen. nov. sp. nov., a new member of the family Rhodobacteraceae isolated from deep seawater of the Northwest Indian Ocean.</title>
        <authorList>
            <person name="Ruan C."/>
            <person name="Wang J."/>
            <person name="Zheng X."/>
            <person name="Song L."/>
            <person name="Zhu Y."/>
            <person name="Huang Y."/>
            <person name="Lu Z."/>
            <person name="Du W."/>
            <person name="Huang L."/>
            <person name="Dai X."/>
        </authorList>
    </citation>
    <scope>NUCLEOTIDE SEQUENCE [LARGE SCALE GENOMIC DNA]</scope>
    <source>
        <strain evidence="2 3">2CG4</strain>
    </source>
</reference>
<proteinExistence type="predicted"/>
<accession>A0A6L5Z4N4</accession>
<name>A0A6L5Z4N4_9RHOB</name>
<gene>
    <name evidence="2" type="ORF">GE300_15835</name>
</gene>
<feature type="transmembrane region" description="Helical" evidence="1">
    <location>
        <begin position="349"/>
        <end position="366"/>
    </location>
</feature>
<dbReference type="EMBL" id="WIND01000015">
    <property type="protein sequence ID" value="MSU91060.1"/>
    <property type="molecule type" value="Genomic_DNA"/>
</dbReference>
<feature type="transmembrane region" description="Helical" evidence="1">
    <location>
        <begin position="178"/>
        <end position="206"/>
    </location>
</feature>
<feature type="transmembrane region" description="Helical" evidence="1">
    <location>
        <begin position="326"/>
        <end position="343"/>
    </location>
</feature>
<keyword evidence="1" id="KW-0472">Membrane</keyword>
<feature type="transmembrane region" description="Helical" evidence="1">
    <location>
        <begin position="269"/>
        <end position="290"/>
    </location>
</feature>
<dbReference type="RefSeq" id="WP_154447830.1">
    <property type="nucleotide sequence ID" value="NZ_WIND01000015.1"/>
</dbReference>
<keyword evidence="3" id="KW-1185">Reference proteome</keyword>
<evidence type="ECO:0000313" key="3">
    <source>
        <dbReference type="Proteomes" id="UP000474957"/>
    </source>
</evidence>
<evidence type="ECO:0000313" key="2">
    <source>
        <dbReference type="EMBL" id="MSU91060.1"/>
    </source>
</evidence>
<dbReference type="Proteomes" id="UP000474957">
    <property type="component" value="Unassembled WGS sequence"/>
</dbReference>
<dbReference type="AlphaFoldDB" id="A0A6L5Z4N4"/>
<protein>
    <recommendedName>
        <fullName evidence="4">DUF2029 domain-containing protein</fullName>
    </recommendedName>
</protein>
<organism evidence="2 3">
    <name type="scientific">Halovulum marinum</name>
    <dbReference type="NCBI Taxonomy" id="2662447"/>
    <lineage>
        <taxon>Bacteria</taxon>
        <taxon>Pseudomonadati</taxon>
        <taxon>Pseudomonadota</taxon>
        <taxon>Alphaproteobacteria</taxon>
        <taxon>Rhodobacterales</taxon>
        <taxon>Paracoccaceae</taxon>
        <taxon>Halovulum</taxon>
    </lineage>
</organism>
<feature type="transmembrane region" description="Helical" evidence="1">
    <location>
        <begin position="212"/>
        <end position="233"/>
    </location>
</feature>
<comment type="caution">
    <text evidence="2">The sequence shown here is derived from an EMBL/GenBank/DDBJ whole genome shotgun (WGS) entry which is preliminary data.</text>
</comment>
<feature type="transmembrane region" description="Helical" evidence="1">
    <location>
        <begin position="98"/>
        <end position="117"/>
    </location>
</feature>
<keyword evidence="1" id="KW-0812">Transmembrane</keyword>
<feature type="transmembrane region" description="Helical" evidence="1">
    <location>
        <begin position="17"/>
        <end position="38"/>
    </location>
</feature>
<sequence>MTQTAAPADTAPRAAPLALTAAGVALGLFAYMQALAWMRAGLFEYPLDDVYIHLAIAEQIARGNYGVNAGEVTSAASSVLYPLLLPFPEAGVQRYLPLAWNTAAVAASGALWGLLLRESGYGAGAFRRTGILLAVLGPVGLNIAGAGFTGMEHALHGAATLALLLGLLRFLRDGRIGALLVAGVLLGPLLRYEGLGPSLLVVALVLWRGRPLAGLALLALAALPLAGFTAFLLSQGLAPLPNSVLAKLGDGAQDLSMAARLAGRLAGNLAEPAGVALALLTLAAAAVALAARRDPVAGALALAGAAAGAGHLLFGKIGWMDRYEHYALLFVGGALAAALVRLPEDAARRGLSGALALALAGLTLLYQQNFGARGQWAPQAHHLQTAQMARFAKQVHAAPVAVNDLGRVAWRNPDYVLDLWGLASPLALERRLTDPRPGWADDLAAARGVTLAMVYDDWVGPAIGADWVRLGALTLDAPAGQLGGREVTFWATDPAAAPALRAGLRDFVPTLPPGAGFTFAAEPAGPRASDGG</sequence>
<keyword evidence="1" id="KW-1133">Transmembrane helix</keyword>